<name>A0ABU1BLF9_9BURK</name>
<accession>A0ABU1BLF9</accession>
<dbReference type="Proteomes" id="UP001225596">
    <property type="component" value="Unassembled WGS sequence"/>
</dbReference>
<reference evidence="1 2" key="1">
    <citation type="submission" date="2023-08" db="EMBL/GenBank/DDBJ databases">
        <title>Oxalobacteraceae gen .nov., isolated from river sludge outside the plant.</title>
        <authorList>
            <person name="Zhao S.Y."/>
        </authorList>
    </citation>
    <scope>NUCLEOTIDE SEQUENCE [LARGE SCALE GENOMIC DNA]</scope>
    <source>
        <strain evidence="1 2">R-40</strain>
    </source>
</reference>
<proteinExistence type="predicted"/>
<keyword evidence="2" id="KW-1185">Reference proteome</keyword>
<protein>
    <submittedName>
        <fullName evidence="1">Uncharacterized protein</fullName>
    </submittedName>
</protein>
<evidence type="ECO:0000313" key="1">
    <source>
        <dbReference type="EMBL" id="MDQ9169163.1"/>
    </source>
</evidence>
<dbReference type="EMBL" id="JAUYVH010000001">
    <property type="protein sequence ID" value="MDQ9169163.1"/>
    <property type="molecule type" value="Genomic_DNA"/>
</dbReference>
<gene>
    <name evidence="1" type="ORF">Q8A64_01935</name>
</gene>
<dbReference type="RefSeq" id="WP_338434999.1">
    <property type="nucleotide sequence ID" value="NZ_JAUYVH010000001.1"/>
</dbReference>
<comment type="caution">
    <text evidence="1">The sequence shown here is derived from an EMBL/GenBank/DDBJ whole genome shotgun (WGS) entry which is preliminary data.</text>
</comment>
<evidence type="ECO:0000313" key="2">
    <source>
        <dbReference type="Proteomes" id="UP001225596"/>
    </source>
</evidence>
<sequence length="151" mass="16704">MNKPAKKLLLAVRPIDLPVVSAVLGDGFDVTIAHRLDDAKARLNAEIGLIACGVHFDEGMMFELLNAARSNPLTKSTPFYVLFKEEQGYSRPIIDGIRSASKLLGATDFIDLLKMAQELGEDNAKEVIRKSISEVLEQSSQDKAWKSVERF</sequence>
<organism evidence="1 2">
    <name type="scientific">Keguizhuia sedimenti</name>
    <dbReference type="NCBI Taxonomy" id="3064264"/>
    <lineage>
        <taxon>Bacteria</taxon>
        <taxon>Pseudomonadati</taxon>
        <taxon>Pseudomonadota</taxon>
        <taxon>Betaproteobacteria</taxon>
        <taxon>Burkholderiales</taxon>
        <taxon>Oxalobacteraceae</taxon>
        <taxon>Keguizhuia</taxon>
    </lineage>
</organism>